<dbReference type="RefSeq" id="WP_183668945.1">
    <property type="nucleotide sequence ID" value="NZ_BMPB01000004.1"/>
</dbReference>
<proteinExistence type="predicted"/>
<sequence>MAQDLKNECVQLEKGLHGVVKQCNNLNRLLEHAVWEEDMVVEETILFNGNLDEFLELIAPLIRSRKWTVNDRHEVKPFLRSLDSIFHIRNGK</sequence>
<gene>
    <name evidence="1" type="ORF">GGQ57_000684</name>
</gene>
<dbReference type="Proteomes" id="UP000533637">
    <property type="component" value="Unassembled WGS sequence"/>
</dbReference>
<reference evidence="1 2" key="1">
    <citation type="submission" date="2020-08" db="EMBL/GenBank/DDBJ databases">
        <title>Genomic Encyclopedia of Type Strains, Phase IV (KMG-IV): sequencing the most valuable type-strain genomes for metagenomic binning, comparative biology and taxonomic classification.</title>
        <authorList>
            <person name="Goeker M."/>
        </authorList>
    </citation>
    <scope>NUCLEOTIDE SEQUENCE [LARGE SCALE GENOMIC DNA]</scope>
    <source>
        <strain evidence="1 2">DSM 102983</strain>
    </source>
</reference>
<organism evidence="1 2">
    <name type="scientific">Parabacteroides faecis</name>
    <dbReference type="NCBI Taxonomy" id="1217282"/>
    <lineage>
        <taxon>Bacteria</taxon>
        <taxon>Pseudomonadati</taxon>
        <taxon>Bacteroidota</taxon>
        <taxon>Bacteroidia</taxon>
        <taxon>Bacteroidales</taxon>
        <taxon>Tannerellaceae</taxon>
        <taxon>Parabacteroides</taxon>
    </lineage>
</organism>
<protein>
    <submittedName>
        <fullName evidence="1">Uncharacterized protein</fullName>
    </submittedName>
</protein>
<evidence type="ECO:0000313" key="2">
    <source>
        <dbReference type="Proteomes" id="UP000533637"/>
    </source>
</evidence>
<name>A0ABR6KH26_9BACT</name>
<comment type="caution">
    <text evidence="1">The sequence shown here is derived from an EMBL/GenBank/DDBJ whole genome shotgun (WGS) entry which is preliminary data.</text>
</comment>
<accession>A0ABR6KH26</accession>
<keyword evidence="2" id="KW-1185">Reference proteome</keyword>
<evidence type="ECO:0000313" key="1">
    <source>
        <dbReference type="EMBL" id="MBB4620810.1"/>
    </source>
</evidence>
<dbReference type="EMBL" id="JACHOC010000001">
    <property type="protein sequence ID" value="MBB4620810.1"/>
    <property type="molecule type" value="Genomic_DNA"/>
</dbReference>